<gene>
    <name evidence="6" type="ORF">CS347_18930</name>
</gene>
<keyword evidence="2" id="KW-0328">Glycosyltransferase</keyword>
<keyword evidence="4" id="KW-1133">Transmembrane helix</keyword>
<evidence type="ECO:0000256" key="1">
    <source>
        <dbReference type="ARBA" id="ARBA00006739"/>
    </source>
</evidence>
<evidence type="ECO:0000256" key="2">
    <source>
        <dbReference type="ARBA" id="ARBA00022676"/>
    </source>
</evidence>
<organism evidence="6 7">
    <name type="scientific">Bordetella hinzii</name>
    <dbReference type="NCBI Taxonomy" id="103855"/>
    <lineage>
        <taxon>Bacteria</taxon>
        <taxon>Pseudomonadati</taxon>
        <taxon>Pseudomonadota</taxon>
        <taxon>Betaproteobacteria</taxon>
        <taxon>Burkholderiales</taxon>
        <taxon>Alcaligenaceae</taxon>
        <taxon>Bordetella</taxon>
    </lineage>
</organism>
<dbReference type="Proteomes" id="UP000282741">
    <property type="component" value="Chromosome"/>
</dbReference>
<dbReference type="RefSeq" id="WP_032962598.1">
    <property type="nucleotide sequence ID" value="NZ_CP012077.1"/>
</dbReference>
<keyword evidence="4" id="KW-0812">Transmembrane</keyword>
<protein>
    <submittedName>
        <fullName evidence="6">Glycosyl transferase family 2</fullName>
    </submittedName>
</protein>
<accession>A0AAN1VHH8</accession>
<keyword evidence="3 6" id="KW-0808">Transferase</keyword>
<feature type="transmembrane region" description="Helical" evidence="4">
    <location>
        <begin position="297"/>
        <end position="317"/>
    </location>
</feature>
<feature type="transmembrane region" description="Helical" evidence="4">
    <location>
        <begin position="267"/>
        <end position="285"/>
    </location>
</feature>
<dbReference type="SUPFAM" id="SSF53448">
    <property type="entry name" value="Nucleotide-diphospho-sugar transferases"/>
    <property type="match status" value="1"/>
</dbReference>
<dbReference type="GO" id="GO:0016757">
    <property type="term" value="F:glycosyltransferase activity"/>
    <property type="evidence" value="ECO:0007669"/>
    <property type="project" value="UniProtKB-KW"/>
</dbReference>
<dbReference type="Pfam" id="PF00535">
    <property type="entry name" value="Glycos_transf_2"/>
    <property type="match status" value="1"/>
</dbReference>
<name>A0AAN1VHH8_9BORD</name>
<sequence>MNIAPPLVSVVIPTLRRPDLLTRCLQALQTQDFPASLFEIIVCDDGPDAATRQVTEELAAARRDGPSLRYLPATGQRGPAAARNRGWRSARGEIIAFTDDDTVPAPDWLGQGVLAMTPGVSAVSGRVVMPLPPRPNDYERDAAGLASAEFVTANCLVRREALERVRGFDTRFTMAWREDSDLHFSLIEEGLSVVYAPRVRVLHPIRPARFAAGLAMQRKVMFDCLLLLKHPYLYRSRIRARPPWFYLSVTLAALAALGAALAGQFWLAGAAAGLWLALTLVFFARRARGTSRRPRDLADLALTSALVPPLSIAWRLVGMARFGGRFP</sequence>
<dbReference type="PANTHER" id="PTHR43179:SF12">
    <property type="entry name" value="GALACTOFURANOSYLTRANSFERASE GLFT2"/>
    <property type="match status" value="1"/>
</dbReference>
<reference evidence="7" key="1">
    <citation type="submission" date="2017-10" db="EMBL/GenBank/DDBJ databases">
        <title>Whole genome sequencing of various Bordetella species.</title>
        <authorList>
            <person name="Weigand M.R."/>
            <person name="Loparev V."/>
            <person name="Peng Y."/>
            <person name="Bowden K.E."/>
            <person name="Tondella M.L."/>
            <person name="Williams M.M."/>
        </authorList>
    </citation>
    <scope>NUCLEOTIDE SEQUENCE [LARGE SCALE GENOMIC DNA]</scope>
    <source>
        <strain evidence="7">H720</strain>
    </source>
</reference>
<evidence type="ECO:0000313" key="6">
    <source>
        <dbReference type="EMBL" id="AZW18687.1"/>
    </source>
</evidence>
<evidence type="ECO:0000256" key="3">
    <source>
        <dbReference type="ARBA" id="ARBA00022679"/>
    </source>
</evidence>
<dbReference type="Gene3D" id="3.90.550.10">
    <property type="entry name" value="Spore Coat Polysaccharide Biosynthesis Protein SpsA, Chain A"/>
    <property type="match status" value="1"/>
</dbReference>
<dbReference type="AlphaFoldDB" id="A0AAN1VHH8"/>
<evidence type="ECO:0000256" key="4">
    <source>
        <dbReference type="SAM" id="Phobius"/>
    </source>
</evidence>
<evidence type="ECO:0000313" key="7">
    <source>
        <dbReference type="Proteomes" id="UP000282741"/>
    </source>
</evidence>
<evidence type="ECO:0000259" key="5">
    <source>
        <dbReference type="Pfam" id="PF00535"/>
    </source>
</evidence>
<dbReference type="InterPro" id="IPR001173">
    <property type="entry name" value="Glyco_trans_2-like"/>
</dbReference>
<dbReference type="EMBL" id="CP024172">
    <property type="protein sequence ID" value="AZW18687.1"/>
    <property type="molecule type" value="Genomic_DNA"/>
</dbReference>
<dbReference type="InterPro" id="IPR029044">
    <property type="entry name" value="Nucleotide-diphossugar_trans"/>
</dbReference>
<feature type="transmembrane region" description="Helical" evidence="4">
    <location>
        <begin position="244"/>
        <end position="261"/>
    </location>
</feature>
<dbReference type="PANTHER" id="PTHR43179">
    <property type="entry name" value="RHAMNOSYLTRANSFERASE WBBL"/>
    <property type="match status" value="1"/>
</dbReference>
<keyword evidence="4" id="KW-0472">Membrane</keyword>
<dbReference type="GeneID" id="92993818"/>
<proteinExistence type="inferred from homology"/>
<comment type="similarity">
    <text evidence="1">Belongs to the glycosyltransferase 2 family.</text>
</comment>
<feature type="domain" description="Glycosyltransferase 2-like" evidence="5">
    <location>
        <begin position="9"/>
        <end position="129"/>
    </location>
</feature>